<dbReference type="PANTHER" id="PTHR43163">
    <property type="entry name" value="DIPEPTIDE TRANSPORT SYSTEM PERMEASE PROTEIN DPPB-RELATED"/>
    <property type="match status" value="1"/>
</dbReference>
<evidence type="ECO:0000256" key="4">
    <source>
        <dbReference type="ARBA" id="ARBA00022692"/>
    </source>
</evidence>
<feature type="transmembrane region" description="Helical" evidence="7">
    <location>
        <begin position="9"/>
        <end position="29"/>
    </location>
</feature>
<comment type="subcellular location">
    <subcellularLocation>
        <location evidence="1 7">Cell membrane</location>
        <topology evidence="1 7">Multi-pass membrane protein</topology>
    </subcellularLocation>
</comment>
<evidence type="ECO:0000256" key="5">
    <source>
        <dbReference type="ARBA" id="ARBA00022989"/>
    </source>
</evidence>
<comment type="caution">
    <text evidence="9">The sequence shown here is derived from an EMBL/GenBank/DDBJ whole genome shotgun (WGS) entry which is preliminary data.</text>
</comment>
<evidence type="ECO:0000256" key="6">
    <source>
        <dbReference type="ARBA" id="ARBA00023136"/>
    </source>
</evidence>
<evidence type="ECO:0000313" key="10">
    <source>
        <dbReference type="Proteomes" id="UP001232584"/>
    </source>
</evidence>
<keyword evidence="4 7" id="KW-0812">Transmembrane</keyword>
<keyword evidence="6 7" id="KW-0472">Membrane</keyword>
<feature type="transmembrane region" description="Helical" evidence="7">
    <location>
        <begin position="282"/>
        <end position="308"/>
    </location>
</feature>
<dbReference type="EMBL" id="JAUSWG010000004">
    <property type="protein sequence ID" value="MDQ0556241.1"/>
    <property type="molecule type" value="Genomic_DNA"/>
</dbReference>
<reference evidence="9 10" key="1">
    <citation type="submission" date="2023-07" db="EMBL/GenBank/DDBJ databases">
        <title>Genomic Encyclopedia of Type Strains, Phase IV (KMG-IV): sequencing the most valuable type-strain genomes for metagenomic binning, comparative biology and taxonomic classification.</title>
        <authorList>
            <person name="Goeker M."/>
        </authorList>
    </citation>
    <scope>NUCLEOTIDE SEQUENCE [LARGE SCALE GENOMIC DNA]</scope>
    <source>
        <strain evidence="9 10">DSM 15049</strain>
    </source>
</reference>
<sequence length="318" mass="35106">MVKFILKKIIYAMPIIVIVSILSFMIIYASPGDPVNMYIKPEMSQADIRNLKVELGLDGNVVYQYIGWLKNILKGDLGNSLINHRSVSEQIIEKILPTISLMGISLILSLCVSIPLGLISGLNKNKFIDNFISITSYIGISIPGFWLGIMLISLFSLELGILPSSGMRTLGVDSSLDLIKHFIMPVIALSIGNIAVFTRYIRINTINQLEEEYVITARAKGASEYRILFKHILKNCLIPIITIAGMNLSNLVTGSFIIESVFGWPGMGTLGMNAINSRDYPMIMAFTMLACIVLIIGNLIADVLYVFADPRIKGEAKL</sequence>
<dbReference type="Pfam" id="PF00528">
    <property type="entry name" value="BPD_transp_1"/>
    <property type="match status" value="1"/>
</dbReference>
<organism evidence="9 10">
    <name type="scientific">Paraclostridium ghonii</name>
    <dbReference type="NCBI Taxonomy" id="29358"/>
    <lineage>
        <taxon>Bacteria</taxon>
        <taxon>Bacillati</taxon>
        <taxon>Bacillota</taxon>
        <taxon>Clostridia</taxon>
        <taxon>Peptostreptococcales</taxon>
        <taxon>Peptostreptococcaceae</taxon>
        <taxon>Paraclostridium</taxon>
    </lineage>
</organism>
<dbReference type="Gene3D" id="1.10.3720.10">
    <property type="entry name" value="MetI-like"/>
    <property type="match status" value="1"/>
</dbReference>
<feature type="domain" description="ABC transmembrane type-1" evidence="8">
    <location>
        <begin position="95"/>
        <end position="301"/>
    </location>
</feature>
<feature type="transmembrane region" description="Helical" evidence="7">
    <location>
        <begin position="95"/>
        <end position="119"/>
    </location>
</feature>
<feature type="transmembrane region" description="Helical" evidence="7">
    <location>
        <begin position="131"/>
        <end position="162"/>
    </location>
</feature>
<accession>A0ABU0MZE5</accession>
<keyword evidence="5 7" id="KW-1133">Transmembrane helix</keyword>
<gene>
    <name evidence="9" type="ORF">QOZ92_001354</name>
</gene>
<dbReference type="PROSITE" id="PS50928">
    <property type="entry name" value="ABC_TM1"/>
    <property type="match status" value="1"/>
</dbReference>
<name>A0ABU0MZE5_9FIRM</name>
<dbReference type="CDD" id="cd06261">
    <property type="entry name" value="TM_PBP2"/>
    <property type="match status" value="1"/>
</dbReference>
<evidence type="ECO:0000256" key="1">
    <source>
        <dbReference type="ARBA" id="ARBA00004651"/>
    </source>
</evidence>
<dbReference type="Proteomes" id="UP001232584">
    <property type="component" value="Unassembled WGS sequence"/>
</dbReference>
<evidence type="ECO:0000313" key="9">
    <source>
        <dbReference type="EMBL" id="MDQ0556241.1"/>
    </source>
</evidence>
<comment type="similarity">
    <text evidence="7">Belongs to the binding-protein-dependent transport system permease family.</text>
</comment>
<dbReference type="InterPro" id="IPR045621">
    <property type="entry name" value="BPD_transp_1_N"/>
</dbReference>
<keyword evidence="2 7" id="KW-0813">Transport</keyword>
<keyword evidence="3" id="KW-1003">Cell membrane</keyword>
<dbReference type="RefSeq" id="WP_307505035.1">
    <property type="nucleotide sequence ID" value="NZ_BAAACE010000028.1"/>
</dbReference>
<feature type="transmembrane region" description="Helical" evidence="7">
    <location>
        <begin position="236"/>
        <end position="262"/>
    </location>
</feature>
<dbReference type="Pfam" id="PF19300">
    <property type="entry name" value="BPD_transp_1_N"/>
    <property type="match status" value="1"/>
</dbReference>
<proteinExistence type="inferred from homology"/>
<keyword evidence="10" id="KW-1185">Reference proteome</keyword>
<evidence type="ECO:0000259" key="8">
    <source>
        <dbReference type="PROSITE" id="PS50928"/>
    </source>
</evidence>
<evidence type="ECO:0000256" key="7">
    <source>
        <dbReference type="RuleBase" id="RU363032"/>
    </source>
</evidence>
<dbReference type="InterPro" id="IPR035906">
    <property type="entry name" value="MetI-like_sf"/>
</dbReference>
<evidence type="ECO:0000256" key="3">
    <source>
        <dbReference type="ARBA" id="ARBA00022475"/>
    </source>
</evidence>
<dbReference type="PANTHER" id="PTHR43163:SF6">
    <property type="entry name" value="DIPEPTIDE TRANSPORT SYSTEM PERMEASE PROTEIN DPPB-RELATED"/>
    <property type="match status" value="1"/>
</dbReference>
<protein>
    <submittedName>
        <fullName evidence="9">Peptide/nickel transport system permease protein</fullName>
    </submittedName>
</protein>
<feature type="transmembrane region" description="Helical" evidence="7">
    <location>
        <begin position="182"/>
        <end position="201"/>
    </location>
</feature>
<dbReference type="InterPro" id="IPR000515">
    <property type="entry name" value="MetI-like"/>
</dbReference>
<dbReference type="SUPFAM" id="SSF161098">
    <property type="entry name" value="MetI-like"/>
    <property type="match status" value="1"/>
</dbReference>
<evidence type="ECO:0000256" key="2">
    <source>
        <dbReference type="ARBA" id="ARBA00022448"/>
    </source>
</evidence>